<accession>A0ABD3I1X3</accession>
<evidence type="ECO:0000313" key="3">
    <source>
        <dbReference type="Proteomes" id="UP001633002"/>
    </source>
</evidence>
<dbReference type="Proteomes" id="UP001633002">
    <property type="component" value="Unassembled WGS sequence"/>
</dbReference>
<comment type="caution">
    <text evidence="2">The sequence shown here is derived from an EMBL/GenBank/DDBJ whole genome shotgun (WGS) entry which is preliminary data.</text>
</comment>
<dbReference type="EMBL" id="JBJQOH010000002">
    <property type="protein sequence ID" value="KAL3697583.1"/>
    <property type="molecule type" value="Genomic_DNA"/>
</dbReference>
<keyword evidence="1" id="KW-0175">Coiled coil</keyword>
<gene>
    <name evidence="2" type="ORF">R1sor_011659</name>
</gene>
<keyword evidence="3" id="KW-1185">Reference proteome</keyword>
<sequence>MADEPIEPIVTQAMPIVTQSIPRRRAKDLAEGPLGPDELVTIENVHRLVTHEMIWEVFPVMVAVGKNRDGTVNLREFKFEARRSHIRMMKYCTFAAMKATVPEGFSIYYADEYSRRGTAVDERGFEFTLGYVKLLYARAVLGRHMDWSRSSEPVIDAPESKTPRTQTLRTPRRVRPRLTVPGEINFGAIDRGSHALIVPHETEDLEARLKVEFEGRFQARLAEVAEGTRQAEEALWRANLAVADLTSSVATADVRIEELHAKIMQKDERIKDLLLVNNGQPTTIAALREDLDVEIADRAELIAELDDARGVAAGMDDEHELVAAQRKIIELRAEVAELKDQVKNTAEALEVERRPVRVYEERHRALETDIAERMRSVTPEELNPETQRATWELLQRYDASIQSLSGIATAAHQLVTKKYRNLRYDPVQLEGADLKMVVMRGNKAMWPPASRQA</sequence>
<dbReference type="AlphaFoldDB" id="A0ABD3I1X3"/>
<organism evidence="2 3">
    <name type="scientific">Riccia sorocarpa</name>
    <dbReference type="NCBI Taxonomy" id="122646"/>
    <lineage>
        <taxon>Eukaryota</taxon>
        <taxon>Viridiplantae</taxon>
        <taxon>Streptophyta</taxon>
        <taxon>Embryophyta</taxon>
        <taxon>Marchantiophyta</taxon>
        <taxon>Marchantiopsida</taxon>
        <taxon>Marchantiidae</taxon>
        <taxon>Marchantiales</taxon>
        <taxon>Ricciaceae</taxon>
        <taxon>Riccia</taxon>
    </lineage>
</organism>
<feature type="coiled-coil region" evidence="1">
    <location>
        <begin position="284"/>
        <end position="352"/>
    </location>
</feature>
<protein>
    <submittedName>
        <fullName evidence="2">Uncharacterized protein</fullName>
    </submittedName>
</protein>
<reference evidence="2 3" key="1">
    <citation type="submission" date="2024-09" db="EMBL/GenBank/DDBJ databases">
        <title>Chromosome-scale assembly of Riccia sorocarpa.</title>
        <authorList>
            <person name="Paukszto L."/>
        </authorList>
    </citation>
    <scope>NUCLEOTIDE SEQUENCE [LARGE SCALE GENOMIC DNA]</scope>
    <source>
        <strain evidence="2">LP-2024</strain>
        <tissue evidence="2">Aerial parts of the thallus</tissue>
    </source>
</reference>
<evidence type="ECO:0000313" key="2">
    <source>
        <dbReference type="EMBL" id="KAL3697583.1"/>
    </source>
</evidence>
<evidence type="ECO:0000256" key="1">
    <source>
        <dbReference type="SAM" id="Coils"/>
    </source>
</evidence>
<name>A0ABD3I1X3_9MARC</name>
<proteinExistence type="predicted"/>